<keyword evidence="5 7" id="KW-1133">Transmembrane helix</keyword>
<dbReference type="PANTHER" id="PTHR23522">
    <property type="entry name" value="BLL5896 PROTEIN"/>
    <property type="match status" value="1"/>
</dbReference>
<comment type="subcellular location">
    <subcellularLocation>
        <location evidence="1">Cell membrane</location>
        <topology evidence="1">Multi-pass membrane protein</topology>
    </subcellularLocation>
</comment>
<dbReference type="GO" id="GO:0005886">
    <property type="term" value="C:plasma membrane"/>
    <property type="evidence" value="ECO:0007669"/>
    <property type="project" value="UniProtKB-SubCell"/>
</dbReference>
<dbReference type="AlphaFoldDB" id="A0A6I6UAZ1"/>
<dbReference type="InterPro" id="IPR036259">
    <property type="entry name" value="MFS_trans_sf"/>
</dbReference>
<sequence>MGDTVVERNVRNQIFTLQGFYLLTFFGVGSLYPLLSVYLSESVGLNGYQIGTIMSVGPIMMIFFQPIWGMVSDTTNKPTVVLGLTSLVAGIFALGYLFMDVYYGLLVVAILVAIFQSAIIPVSDSISLKYTSKVGYNYGNIRLFGSLGFGIAVFVMGRLSEGFIGPTIIFYSFFICLVLSGFLSFRFPKERAAAKLDLKAGMKELFTMKKFLIFLAVTFLVFGPNLANNVYFGLFVEDSGGTYAGIGLAFLIAVLSEVPFMRIAGGWIDKFGLLTVAALAGAASMIRWLFYFTEPSLWLVYSSAVMQGLAIGLFIPAGLRYIKEITPAHITATAVTVYSAIGNGLGNWFSTFVGGFIYETYSIYTVYLFFAVLSLLGIFLCFVLMKEEKKNALAY</sequence>
<feature type="transmembrane region" description="Helical" evidence="7">
    <location>
        <begin position="298"/>
        <end position="322"/>
    </location>
</feature>
<evidence type="ECO:0000259" key="8">
    <source>
        <dbReference type="PROSITE" id="PS50850"/>
    </source>
</evidence>
<feature type="transmembrane region" description="Helical" evidence="7">
    <location>
        <begin position="163"/>
        <end position="185"/>
    </location>
</feature>
<reference evidence="9 10" key="1">
    <citation type="submission" date="2019-06" db="EMBL/GenBank/DDBJ databases">
        <title>An operon consisting of a P-type ATPase gene and a transcriptional regular gene given the different cadmium resistance in Bacillus vietamensis 151-6 and Bacillus marisflavi 151-25.</title>
        <authorList>
            <person name="Yu X."/>
        </authorList>
    </citation>
    <scope>NUCLEOTIDE SEQUENCE [LARGE SCALE GENOMIC DNA]</scope>
    <source>
        <strain evidence="9 10">151-6</strain>
    </source>
</reference>
<feature type="transmembrane region" description="Helical" evidence="7">
    <location>
        <begin position="211"/>
        <end position="234"/>
    </location>
</feature>
<feature type="transmembrane region" description="Helical" evidence="7">
    <location>
        <begin position="272"/>
        <end position="292"/>
    </location>
</feature>
<evidence type="ECO:0000256" key="4">
    <source>
        <dbReference type="ARBA" id="ARBA00022692"/>
    </source>
</evidence>
<keyword evidence="2" id="KW-0813">Transport</keyword>
<dbReference type="EMBL" id="CP047394">
    <property type="protein sequence ID" value="QHE59865.1"/>
    <property type="molecule type" value="Genomic_DNA"/>
</dbReference>
<dbReference type="InterPro" id="IPR024989">
    <property type="entry name" value="MFS_assoc_dom"/>
</dbReference>
<organism evidence="9 10">
    <name type="scientific">Rossellomorea vietnamensis</name>
    <dbReference type="NCBI Taxonomy" id="218284"/>
    <lineage>
        <taxon>Bacteria</taxon>
        <taxon>Bacillati</taxon>
        <taxon>Bacillota</taxon>
        <taxon>Bacilli</taxon>
        <taxon>Bacillales</taxon>
        <taxon>Bacillaceae</taxon>
        <taxon>Rossellomorea</taxon>
    </lineage>
</organism>
<evidence type="ECO:0000313" key="10">
    <source>
        <dbReference type="Proteomes" id="UP000465062"/>
    </source>
</evidence>
<keyword evidence="4 7" id="KW-0812">Transmembrane</keyword>
<name>A0A6I6UAZ1_9BACI</name>
<protein>
    <submittedName>
        <fullName evidence="9">MFS transporter</fullName>
    </submittedName>
</protein>
<keyword evidence="3" id="KW-1003">Cell membrane</keyword>
<evidence type="ECO:0000256" key="7">
    <source>
        <dbReference type="SAM" id="Phobius"/>
    </source>
</evidence>
<dbReference type="KEGG" id="bvq:FHE72_01505"/>
<dbReference type="PROSITE" id="PS50850">
    <property type="entry name" value="MFS"/>
    <property type="match status" value="1"/>
</dbReference>
<keyword evidence="6 7" id="KW-0472">Membrane</keyword>
<feature type="transmembrane region" description="Helical" evidence="7">
    <location>
        <begin position="20"/>
        <end position="39"/>
    </location>
</feature>
<feature type="transmembrane region" description="Helical" evidence="7">
    <location>
        <begin position="45"/>
        <end position="68"/>
    </location>
</feature>
<dbReference type="Gene3D" id="1.20.1250.20">
    <property type="entry name" value="MFS general substrate transporter like domains"/>
    <property type="match status" value="2"/>
</dbReference>
<dbReference type="GO" id="GO:0015212">
    <property type="term" value="F:cytidine transmembrane transporter activity"/>
    <property type="evidence" value="ECO:0007669"/>
    <property type="project" value="TreeGrafter"/>
</dbReference>
<feature type="transmembrane region" description="Helical" evidence="7">
    <location>
        <begin position="135"/>
        <end position="157"/>
    </location>
</feature>
<proteinExistence type="predicted"/>
<evidence type="ECO:0000256" key="3">
    <source>
        <dbReference type="ARBA" id="ARBA00022475"/>
    </source>
</evidence>
<feature type="transmembrane region" description="Helical" evidence="7">
    <location>
        <begin position="105"/>
        <end position="123"/>
    </location>
</feature>
<dbReference type="Proteomes" id="UP000465062">
    <property type="component" value="Chromosome"/>
</dbReference>
<gene>
    <name evidence="9" type="ORF">FHE72_01505</name>
</gene>
<feature type="domain" description="Major facilitator superfamily (MFS) profile" evidence="8">
    <location>
        <begin position="13"/>
        <end position="389"/>
    </location>
</feature>
<dbReference type="SUPFAM" id="SSF103473">
    <property type="entry name" value="MFS general substrate transporter"/>
    <property type="match status" value="1"/>
</dbReference>
<feature type="transmembrane region" description="Helical" evidence="7">
    <location>
        <begin position="80"/>
        <end position="99"/>
    </location>
</feature>
<feature type="transmembrane region" description="Helical" evidence="7">
    <location>
        <begin position="240"/>
        <end position="260"/>
    </location>
</feature>
<feature type="transmembrane region" description="Helical" evidence="7">
    <location>
        <begin position="364"/>
        <end position="385"/>
    </location>
</feature>
<dbReference type="PANTHER" id="PTHR23522:SF4">
    <property type="entry name" value="NUCLEOSIDE PERMEASE NUPG-RELATED"/>
    <property type="match status" value="1"/>
</dbReference>
<evidence type="ECO:0000313" key="9">
    <source>
        <dbReference type="EMBL" id="QHE59865.1"/>
    </source>
</evidence>
<evidence type="ECO:0000256" key="6">
    <source>
        <dbReference type="ARBA" id="ARBA00023136"/>
    </source>
</evidence>
<accession>A0A6I6UAZ1</accession>
<dbReference type="InterPro" id="IPR020846">
    <property type="entry name" value="MFS_dom"/>
</dbReference>
<evidence type="ECO:0000256" key="1">
    <source>
        <dbReference type="ARBA" id="ARBA00004651"/>
    </source>
</evidence>
<dbReference type="Pfam" id="PF12832">
    <property type="entry name" value="MFS_1_like"/>
    <property type="match status" value="1"/>
</dbReference>
<dbReference type="GO" id="GO:0015213">
    <property type="term" value="F:uridine transmembrane transporter activity"/>
    <property type="evidence" value="ECO:0007669"/>
    <property type="project" value="TreeGrafter"/>
</dbReference>
<feature type="transmembrane region" description="Helical" evidence="7">
    <location>
        <begin position="334"/>
        <end position="358"/>
    </location>
</feature>
<evidence type="ECO:0000256" key="5">
    <source>
        <dbReference type="ARBA" id="ARBA00022989"/>
    </source>
</evidence>
<evidence type="ECO:0000256" key="2">
    <source>
        <dbReference type="ARBA" id="ARBA00022448"/>
    </source>
</evidence>